<dbReference type="GO" id="GO:0044539">
    <property type="term" value="P:long-chain fatty acid import into cell"/>
    <property type="evidence" value="ECO:0007669"/>
    <property type="project" value="TreeGrafter"/>
</dbReference>
<evidence type="ECO:0000313" key="5">
    <source>
        <dbReference type="Proteomes" id="UP000094526"/>
    </source>
</evidence>
<dbReference type="AlphaFoldDB" id="A0A1C1CWZ8"/>
<dbReference type="Proteomes" id="UP000094526">
    <property type="component" value="Unassembled WGS sequence"/>
</dbReference>
<evidence type="ECO:0000256" key="2">
    <source>
        <dbReference type="ARBA" id="ARBA00022598"/>
    </source>
</evidence>
<dbReference type="Gene3D" id="3.40.50.12780">
    <property type="entry name" value="N-terminal domain of ligase-like"/>
    <property type="match status" value="1"/>
</dbReference>
<dbReference type="Gene3D" id="3.30.300.30">
    <property type="match status" value="1"/>
</dbReference>
<evidence type="ECO:0000259" key="3">
    <source>
        <dbReference type="Pfam" id="PF00501"/>
    </source>
</evidence>
<comment type="caution">
    <text evidence="4">The sequence shown here is derived from an EMBL/GenBank/DDBJ whole genome shotgun (WGS) entry which is preliminary data.</text>
</comment>
<dbReference type="PANTHER" id="PTHR43107:SF20">
    <property type="entry name" value="FATTY ACID TRANSPORTER_ACYL-COA SYNTHETASE (FAT1), PUTATIVE (AFU_ORTHOLOGUE AFUA_2G11360)-RELATED"/>
    <property type="match status" value="1"/>
</dbReference>
<dbReference type="PANTHER" id="PTHR43107">
    <property type="entry name" value="LONG-CHAIN FATTY ACID TRANSPORT PROTEIN"/>
    <property type="match status" value="1"/>
</dbReference>
<dbReference type="OrthoDB" id="10253869at2759"/>
<proteinExistence type="inferred from homology"/>
<feature type="domain" description="AMP-dependent synthetase/ligase" evidence="3">
    <location>
        <begin position="64"/>
        <end position="393"/>
    </location>
</feature>
<dbReference type="STRING" id="86049.A0A1C1CWZ8"/>
<sequence>MATIAASTAAAAGLLYYADQRVLGISRDLKYYRSEQDFAKRMPGFINKVGPQSPHLYRMLELADPNADALYFEGRSWNYRAFKAKVDEIALGLHESLGVKDGDIVAVFMTNSPEMAFTVLALTRLGAAPALINNALRDDTLLHCVRLPNSNLILCTPDLAPHAASAAKSLGGSIKTVSLNVGTYRPAPVSDGSNNIIDFPFPEPTTSAILPPTPPKSVGSVAALIYTSGTTGKPKACSVKNGLILGVSCTSSPDAANPKKYLQGLRIYSCMPLFHGTTFFAGFCYSISQSGCFCLGRKFSARNYWKEVHESRATRILYVGELCRFLLATPPSPYDRKHHVIVAAGNGLQKDVWVDFQKRFAVPEVREFYRSTEGLVKFDNIHRAGAPGAGKVGYLGVLRKHVLDKDQHIIRFDYDTEQPVRDPKTGFCQVASKGEPGEAIARIHNMATYTDYHNNKAATEQKLLRDVFEKGDLWQRSGDLLVQEHDNWVKFVDRIGDTYRWMGENVAAGEVRGFISELPGVMDAVVVGKRLGKYDGQVGTALIVLESNGSDEKEKPGSDRGEKAFMARLFRDLRAKGVPRYAVPRLVLVRNELVDVGDTFKHAKVVVKNIDWGAEDPSGRTRKYYLDMEKEPVFRQLDANSWKRIEEGKAKL</sequence>
<reference evidence="5" key="1">
    <citation type="submission" date="2015-07" db="EMBL/GenBank/DDBJ databases">
        <authorList>
            <person name="Teixeira M.M."/>
            <person name="Souza R.C."/>
            <person name="Almeida L.G."/>
            <person name="Vicente V.A."/>
            <person name="de Hoog S."/>
            <person name="Bocca A.L."/>
            <person name="de Almeida S.R."/>
            <person name="Vasconcelos A.T."/>
            <person name="Felipe M.S."/>
        </authorList>
    </citation>
    <scope>NUCLEOTIDE SEQUENCE [LARGE SCALE GENOMIC DNA]</scope>
    <source>
        <strain evidence="5">KSF</strain>
    </source>
</reference>
<accession>A0A1C1CWZ8</accession>
<dbReference type="InterPro" id="IPR045851">
    <property type="entry name" value="AMP-bd_C_sf"/>
</dbReference>
<dbReference type="VEuPathDB" id="FungiDB:G647_00070"/>
<dbReference type="InterPro" id="IPR000873">
    <property type="entry name" value="AMP-dep_synth/lig_dom"/>
</dbReference>
<dbReference type="GO" id="GO:0005811">
    <property type="term" value="C:lipid droplet"/>
    <property type="evidence" value="ECO:0007669"/>
    <property type="project" value="TreeGrafter"/>
</dbReference>
<dbReference type="SUPFAM" id="SSF56801">
    <property type="entry name" value="Acetyl-CoA synthetase-like"/>
    <property type="match status" value="1"/>
</dbReference>
<dbReference type="eggNOG" id="KOG1179">
    <property type="taxonomic scope" value="Eukaryota"/>
</dbReference>
<gene>
    <name evidence="4" type="primary">SLC27A2</name>
    <name evidence="4" type="ORF">CLCR_09813</name>
</gene>
<organism evidence="4 5">
    <name type="scientific">Cladophialophora carrionii</name>
    <dbReference type="NCBI Taxonomy" id="86049"/>
    <lineage>
        <taxon>Eukaryota</taxon>
        <taxon>Fungi</taxon>
        <taxon>Dikarya</taxon>
        <taxon>Ascomycota</taxon>
        <taxon>Pezizomycotina</taxon>
        <taxon>Eurotiomycetes</taxon>
        <taxon>Chaetothyriomycetidae</taxon>
        <taxon>Chaetothyriales</taxon>
        <taxon>Herpotrichiellaceae</taxon>
        <taxon>Cladophialophora</taxon>
    </lineage>
</organism>
<name>A0A1C1CWZ8_9EURO</name>
<dbReference type="InterPro" id="IPR042099">
    <property type="entry name" value="ANL_N_sf"/>
</dbReference>
<dbReference type="VEuPathDB" id="FungiDB:CLCR_09813"/>
<dbReference type="PROSITE" id="PS00455">
    <property type="entry name" value="AMP_BINDING"/>
    <property type="match status" value="1"/>
</dbReference>
<evidence type="ECO:0000313" key="4">
    <source>
        <dbReference type="EMBL" id="OCT53097.1"/>
    </source>
</evidence>
<keyword evidence="5" id="KW-1185">Reference proteome</keyword>
<dbReference type="Pfam" id="PF00501">
    <property type="entry name" value="AMP-binding"/>
    <property type="match status" value="1"/>
</dbReference>
<dbReference type="GO" id="GO:0004467">
    <property type="term" value="F:long-chain fatty acid-CoA ligase activity"/>
    <property type="evidence" value="ECO:0007669"/>
    <property type="project" value="TreeGrafter"/>
</dbReference>
<dbReference type="GO" id="GO:0009898">
    <property type="term" value="C:cytoplasmic side of plasma membrane"/>
    <property type="evidence" value="ECO:0007669"/>
    <property type="project" value="TreeGrafter"/>
</dbReference>
<protein>
    <submittedName>
        <fullName evidence="4">Very long-chain acyl-CoA synthetase</fullName>
    </submittedName>
</protein>
<dbReference type="GO" id="GO:0005777">
    <property type="term" value="C:peroxisome"/>
    <property type="evidence" value="ECO:0007669"/>
    <property type="project" value="TreeGrafter"/>
</dbReference>
<dbReference type="EMBL" id="LGRB01000008">
    <property type="protein sequence ID" value="OCT53097.1"/>
    <property type="molecule type" value="Genomic_DNA"/>
</dbReference>
<dbReference type="GO" id="GO:0005324">
    <property type="term" value="F:long-chain fatty acid transmembrane transporter activity"/>
    <property type="evidence" value="ECO:0007669"/>
    <property type="project" value="TreeGrafter"/>
</dbReference>
<keyword evidence="2" id="KW-0436">Ligase</keyword>
<evidence type="ECO:0000256" key="1">
    <source>
        <dbReference type="ARBA" id="ARBA00006432"/>
    </source>
</evidence>
<dbReference type="InterPro" id="IPR020845">
    <property type="entry name" value="AMP-binding_CS"/>
</dbReference>
<comment type="similarity">
    <text evidence="1">Belongs to the ATP-dependent AMP-binding enzyme family.</text>
</comment>